<dbReference type="InterPro" id="IPR012946">
    <property type="entry name" value="X8"/>
</dbReference>
<evidence type="ECO:0000313" key="6">
    <source>
        <dbReference type="Proteomes" id="UP000799302"/>
    </source>
</evidence>
<keyword evidence="1" id="KW-0732">Signal</keyword>
<feature type="region of interest" description="Disordered" evidence="2">
    <location>
        <begin position="102"/>
        <end position="121"/>
    </location>
</feature>
<dbReference type="Gene3D" id="1.20.58.1040">
    <property type="match status" value="1"/>
</dbReference>
<accession>A0A6A6US34</accession>
<reference evidence="5" key="1">
    <citation type="journal article" date="2020" name="Stud. Mycol.">
        <title>101 Dothideomycetes genomes: a test case for predicting lifestyles and emergence of pathogens.</title>
        <authorList>
            <person name="Haridas S."/>
            <person name="Albert R."/>
            <person name="Binder M."/>
            <person name="Bloem J."/>
            <person name="Labutti K."/>
            <person name="Salamov A."/>
            <person name="Andreopoulos B."/>
            <person name="Baker S."/>
            <person name="Barry K."/>
            <person name="Bills G."/>
            <person name="Bluhm B."/>
            <person name="Cannon C."/>
            <person name="Castanera R."/>
            <person name="Culley D."/>
            <person name="Daum C."/>
            <person name="Ezra D."/>
            <person name="Gonzalez J."/>
            <person name="Henrissat B."/>
            <person name="Kuo A."/>
            <person name="Liang C."/>
            <person name="Lipzen A."/>
            <person name="Lutzoni F."/>
            <person name="Magnuson J."/>
            <person name="Mondo S."/>
            <person name="Nolan M."/>
            <person name="Ohm R."/>
            <person name="Pangilinan J."/>
            <person name="Park H.-J."/>
            <person name="Ramirez L."/>
            <person name="Alfaro M."/>
            <person name="Sun H."/>
            <person name="Tritt A."/>
            <person name="Yoshinaga Y."/>
            <person name="Zwiers L.-H."/>
            <person name="Turgeon B."/>
            <person name="Goodwin S."/>
            <person name="Spatafora J."/>
            <person name="Crous P."/>
            <person name="Grigoriev I."/>
        </authorList>
    </citation>
    <scope>NUCLEOTIDE SEQUENCE</scope>
    <source>
        <strain evidence="5">CBS 115976</strain>
    </source>
</reference>
<evidence type="ECO:0000256" key="2">
    <source>
        <dbReference type="SAM" id="MobiDB-lite"/>
    </source>
</evidence>
<feature type="region of interest" description="Disordered" evidence="2">
    <location>
        <begin position="173"/>
        <end position="199"/>
    </location>
</feature>
<keyword evidence="3" id="KW-1133">Transmembrane helix</keyword>
<protein>
    <recommendedName>
        <fullName evidence="4">X8 domain-containing protein</fullName>
    </recommendedName>
</protein>
<evidence type="ECO:0000313" key="5">
    <source>
        <dbReference type="EMBL" id="KAF2674217.1"/>
    </source>
</evidence>
<keyword evidence="3" id="KW-0812">Transmembrane</keyword>
<dbReference type="AlphaFoldDB" id="A0A6A6US34"/>
<gene>
    <name evidence="5" type="ORF">BT63DRAFT_419522</name>
</gene>
<proteinExistence type="predicted"/>
<keyword evidence="6" id="KW-1185">Reference proteome</keyword>
<sequence length="263" mass="28365">MFNSTDLWDYSTFKKYCKNPYDDNLCKAVDNNYTTGVYGTYDGCTAQEQSSWILSQLYISKGRDPASCTSAGGIMKTPVAASSRQADCQSYLKQAGPDSVGKITATPAPVQEQRPANGDELKPATKAGIGVGISIFALICIAVGFVLYRRRQNSTGSEEEDLGFEKAELDGSEVGAAKTQPQSDIPPDSAELDSGERHEMATDVPHELETPVTGSETTAIPHEIDSREIAELEGSLAGHEMKQETVEKLVNRGYMGPLSPVIE</sequence>
<name>A0A6A6US34_9PEZI</name>
<feature type="transmembrane region" description="Helical" evidence="3">
    <location>
        <begin position="127"/>
        <end position="148"/>
    </location>
</feature>
<dbReference type="Proteomes" id="UP000799302">
    <property type="component" value="Unassembled WGS sequence"/>
</dbReference>
<evidence type="ECO:0000256" key="1">
    <source>
        <dbReference type="ARBA" id="ARBA00022729"/>
    </source>
</evidence>
<evidence type="ECO:0000259" key="4">
    <source>
        <dbReference type="Pfam" id="PF07983"/>
    </source>
</evidence>
<organism evidence="5 6">
    <name type="scientific">Microthyrium microscopicum</name>
    <dbReference type="NCBI Taxonomy" id="703497"/>
    <lineage>
        <taxon>Eukaryota</taxon>
        <taxon>Fungi</taxon>
        <taxon>Dikarya</taxon>
        <taxon>Ascomycota</taxon>
        <taxon>Pezizomycotina</taxon>
        <taxon>Dothideomycetes</taxon>
        <taxon>Dothideomycetes incertae sedis</taxon>
        <taxon>Microthyriales</taxon>
        <taxon>Microthyriaceae</taxon>
        <taxon>Microthyrium</taxon>
    </lineage>
</organism>
<evidence type="ECO:0000256" key="3">
    <source>
        <dbReference type="SAM" id="Phobius"/>
    </source>
</evidence>
<dbReference type="Pfam" id="PF07983">
    <property type="entry name" value="X8"/>
    <property type="match status" value="1"/>
</dbReference>
<feature type="domain" description="X8" evidence="4">
    <location>
        <begin position="12"/>
        <end position="72"/>
    </location>
</feature>
<keyword evidence="3" id="KW-0472">Membrane</keyword>
<dbReference type="EMBL" id="MU004230">
    <property type="protein sequence ID" value="KAF2674217.1"/>
    <property type="molecule type" value="Genomic_DNA"/>
</dbReference>